<comment type="caution">
    <text evidence="10">The sequence shown here is derived from an EMBL/GenBank/DDBJ whole genome shotgun (WGS) entry which is preliminary data.</text>
</comment>
<evidence type="ECO:0000256" key="3">
    <source>
        <dbReference type="ARBA" id="ARBA00022450"/>
    </source>
</evidence>
<comment type="pathway">
    <text evidence="2">Antibiotic biosynthesis; bacillaene biosynthesis.</text>
</comment>
<keyword evidence="3" id="KW-0596">Phosphopantetheine</keyword>
<evidence type="ECO:0000256" key="4">
    <source>
        <dbReference type="ARBA" id="ARBA00022553"/>
    </source>
</evidence>
<dbReference type="SUPFAM" id="SSF47336">
    <property type="entry name" value="ACP-like"/>
    <property type="match status" value="1"/>
</dbReference>
<dbReference type="Pfam" id="PF22621">
    <property type="entry name" value="CurL-like_PKS_C"/>
    <property type="match status" value="1"/>
</dbReference>
<dbReference type="Gene3D" id="3.40.50.720">
    <property type="entry name" value="NAD(P)-binding Rossmann-like Domain"/>
    <property type="match status" value="1"/>
</dbReference>
<dbReference type="UniPathway" id="UPA01003"/>
<dbReference type="Pfam" id="PF02801">
    <property type="entry name" value="Ketoacyl-synt_C"/>
    <property type="match status" value="1"/>
</dbReference>
<dbReference type="InterPro" id="IPR057326">
    <property type="entry name" value="KR_dom"/>
</dbReference>
<dbReference type="InterPro" id="IPR036736">
    <property type="entry name" value="ACP-like_sf"/>
</dbReference>
<dbReference type="GO" id="GO:0004315">
    <property type="term" value="F:3-oxoacyl-[acyl-carrier-protein] synthase activity"/>
    <property type="evidence" value="ECO:0007669"/>
    <property type="project" value="InterPro"/>
</dbReference>
<reference evidence="10 11" key="1">
    <citation type="submission" date="2018-05" db="EMBL/GenBank/DDBJ databases">
        <title>Genomic Encyclopedia of Type Strains, Phase IV (KMG-IV): sequencing the most valuable type-strain genomes for metagenomic binning, comparative biology and taxonomic classification.</title>
        <authorList>
            <person name="Goeker M."/>
        </authorList>
    </citation>
    <scope>NUCLEOTIDE SEQUENCE [LARGE SCALE GENOMIC DNA]</scope>
    <source>
        <strain evidence="10 11">DSM 28816</strain>
    </source>
</reference>
<evidence type="ECO:0000313" key="10">
    <source>
        <dbReference type="EMBL" id="PXV95876.1"/>
    </source>
</evidence>
<dbReference type="InterPro" id="IPR050091">
    <property type="entry name" value="PKS_NRPS_Biosynth_Enz"/>
</dbReference>
<dbReference type="InterPro" id="IPR014031">
    <property type="entry name" value="Ketoacyl_synth_C"/>
</dbReference>
<accession>A0A318EXS7</accession>
<feature type="domain" description="PKS/mFAS DH" evidence="9">
    <location>
        <begin position="626"/>
        <end position="907"/>
    </location>
</feature>
<dbReference type="EMBL" id="QICS01000001">
    <property type="protein sequence ID" value="PXV95876.1"/>
    <property type="molecule type" value="Genomic_DNA"/>
</dbReference>
<dbReference type="InterPro" id="IPR020841">
    <property type="entry name" value="PKS_Beta-ketoAc_synthase_dom"/>
</dbReference>
<organism evidence="10 11">
    <name type="scientific">Lachnotalea glycerini</name>
    <dbReference type="NCBI Taxonomy" id="1763509"/>
    <lineage>
        <taxon>Bacteria</taxon>
        <taxon>Bacillati</taxon>
        <taxon>Bacillota</taxon>
        <taxon>Clostridia</taxon>
        <taxon>Lachnospirales</taxon>
        <taxon>Lachnospiraceae</taxon>
        <taxon>Lachnotalea</taxon>
    </lineage>
</organism>
<evidence type="ECO:0000256" key="1">
    <source>
        <dbReference type="ARBA" id="ARBA00003299"/>
    </source>
</evidence>
<feature type="active site" description="Proton donor; for dehydratase activity" evidence="6">
    <location>
        <position position="826"/>
    </location>
</feature>
<dbReference type="Pfam" id="PF00550">
    <property type="entry name" value="PP-binding"/>
    <property type="match status" value="1"/>
</dbReference>
<dbReference type="SMART" id="SM00825">
    <property type="entry name" value="PKS_KS"/>
    <property type="match status" value="1"/>
</dbReference>
<dbReference type="InterPro" id="IPR049551">
    <property type="entry name" value="PKS_DH_C"/>
</dbReference>
<name>A0A318EXS7_9FIRM</name>
<evidence type="ECO:0000256" key="6">
    <source>
        <dbReference type="PROSITE-ProRule" id="PRU01363"/>
    </source>
</evidence>
<dbReference type="Gene3D" id="1.10.1240.100">
    <property type="match status" value="1"/>
</dbReference>
<dbReference type="PANTHER" id="PTHR43775">
    <property type="entry name" value="FATTY ACID SYNTHASE"/>
    <property type="match status" value="1"/>
</dbReference>
<dbReference type="Pfam" id="PF00109">
    <property type="entry name" value="ketoacyl-synt"/>
    <property type="match status" value="1"/>
</dbReference>
<feature type="region of interest" description="N-terminal hotdog fold" evidence="6">
    <location>
        <begin position="626"/>
        <end position="753"/>
    </location>
</feature>
<dbReference type="PROSITE" id="PS52019">
    <property type="entry name" value="PKS_MFAS_DH"/>
    <property type="match status" value="1"/>
</dbReference>
<dbReference type="Proteomes" id="UP000247523">
    <property type="component" value="Unassembled WGS sequence"/>
</dbReference>
<dbReference type="InterPro" id="IPR014030">
    <property type="entry name" value="Ketoacyl_synth_N"/>
</dbReference>
<dbReference type="Pfam" id="PF08659">
    <property type="entry name" value="KR"/>
    <property type="match status" value="1"/>
</dbReference>
<comment type="function">
    <text evidence="1">Involved in some intermediate steps for the synthesis of the antibiotic polyketide bacillaene which is involved in secondary metabolism.</text>
</comment>
<dbReference type="PROSITE" id="PS52004">
    <property type="entry name" value="KS3_2"/>
    <property type="match status" value="1"/>
</dbReference>
<dbReference type="SUPFAM" id="SSF51735">
    <property type="entry name" value="NAD(P)-binding Rossmann-fold domains"/>
    <property type="match status" value="1"/>
</dbReference>
<dbReference type="Gene3D" id="3.10.129.110">
    <property type="entry name" value="Polyketide synthase dehydratase"/>
    <property type="match status" value="1"/>
</dbReference>
<keyword evidence="4" id="KW-0597">Phosphoprotein</keyword>
<dbReference type="InterPro" id="IPR049552">
    <property type="entry name" value="PKS_DH_N"/>
</dbReference>
<dbReference type="InterPro" id="IPR042104">
    <property type="entry name" value="PKS_dehydratase_sf"/>
</dbReference>
<feature type="region of interest" description="C-terminal hotdog fold" evidence="6">
    <location>
        <begin position="768"/>
        <end position="907"/>
    </location>
</feature>
<evidence type="ECO:0000313" key="11">
    <source>
        <dbReference type="Proteomes" id="UP000247523"/>
    </source>
</evidence>
<dbReference type="GO" id="GO:0005886">
    <property type="term" value="C:plasma membrane"/>
    <property type="evidence" value="ECO:0007669"/>
    <property type="project" value="TreeGrafter"/>
</dbReference>
<evidence type="ECO:0000256" key="2">
    <source>
        <dbReference type="ARBA" id="ARBA00004789"/>
    </source>
</evidence>
<dbReference type="PANTHER" id="PTHR43775:SF37">
    <property type="entry name" value="SI:DKEY-61P9.11"/>
    <property type="match status" value="1"/>
</dbReference>
<feature type="domain" description="Carrier" evidence="7">
    <location>
        <begin position="1393"/>
        <end position="1468"/>
    </location>
</feature>
<dbReference type="InterPro" id="IPR049900">
    <property type="entry name" value="PKS_mFAS_DH"/>
</dbReference>
<feature type="active site" description="Proton acceptor; for dehydratase activity" evidence="6">
    <location>
        <position position="667"/>
    </location>
</feature>
<keyword evidence="5" id="KW-0808">Transferase</keyword>
<dbReference type="InterPro" id="IPR016039">
    <property type="entry name" value="Thiolase-like"/>
</dbReference>
<dbReference type="CDD" id="cd08953">
    <property type="entry name" value="KR_2_SDR_x"/>
    <property type="match status" value="1"/>
</dbReference>
<evidence type="ECO:0000259" key="7">
    <source>
        <dbReference type="PROSITE" id="PS50075"/>
    </source>
</evidence>
<evidence type="ECO:0000259" key="9">
    <source>
        <dbReference type="PROSITE" id="PS52019"/>
    </source>
</evidence>
<dbReference type="InterPro" id="IPR018201">
    <property type="entry name" value="Ketoacyl_synth_AS"/>
</dbReference>
<dbReference type="PROSITE" id="PS00606">
    <property type="entry name" value="KS3_1"/>
    <property type="match status" value="1"/>
</dbReference>
<dbReference type="GO" id="GO:0006633">
    <property type="term" value="P:fatty acid biosynthetic process"/>
    <property type="evidence" value="ECO:0007669"/>
    <property type="project" value="InterPro"/>
</dbReference>
<dbReference type="SUPFAM" id="SSF53901">
    <property type="entry name" value="Thiolase-like"/>
    <property type="match status" value="1"/>
</dbReference>
<dbReference type="GO" id="GO:0005737">
    <property type="term" value="C:cytoplasm"/>
    <property type="evidence" value="ECO:0007669"/>
    <property type="project" value="TreeGrafter"/>
</dbReference>
<dbReference type="InterPro" id="IPR009081">
    <property type="entry name" value="PP-bd_ACP"/>
</dbReference>
<proteinExistence type="predicted"/>
<dbReference type="SMART" id="SM00822">
    <property type="entry name" value="PKS_KR"/>
    <property type="match status" value="1"/>
</dbReference>
<dbReference type="PROSITE" id="PS50075">
    <property type="entry name" value="CARRIER"/>
    <property type="match status" value="1"/>
</dbReference>
<feature type="domain" description="Ketosynthase family 3 (KS3)" evidence="8">
    <location>
        <begin position="27"/>
        <end position="457"/>
    </location>
</feature>
<sequence>MAKLLEFNGKQIGDIEQEKKQERSSKKNDVAIIGMSGIVGNSKDMNEFWINLLNGTSFIDNLNDERKKSNNNYIEYSKKYNILKDDATCFPGAYMSDIYSFDNDLFSISPREASLMDPNQRKFIEVAYHTIEDAGYGGDKLKGTNTGVFLGYSDDFFENYKHNILLNDPSSYGLSLVGNIRSIISGRISYFLDLKGPSITFDTACSSSLIAIKEACIHILNNECEMAIAGGVKIIQSPIKDDDWEIKVQSPDNIARTFDDSASGTGIGEGAVAFLLKPLDKALKDKDNIYAVIKGWANNQDGKSIGITAPSPKAQEDLMTNLLKNTGVNPEEITFVEAHGTGTKLGDPIEVTALTNAFRKYTNRKQFCAISSVKTNIGHLDCAAGAVGVAKAVLCLKNKILPPHLHFKKINREIDLINSPFYIPAELTNIDKNQKLNKAVISSFGLSGTNCQILIEEAPHIESKKEDSSTKVISISARNEKSFNRYIKNHMDFIKENKFINLDDYCFTCNTGRAHFEYRCLIIFSNRDELLRKLEYVNSHKDSNKKDGVYIGKFKIIDNSVIKMDSKEISLKEKSQLDLKAKKVLTNDKNLNSICDLYIKGAFIDWEDYYSTYDYCRISAPVYPYNEVFYSALQYVDSFDIKLLVESYDLEIYSLKIFSNQWVVNEHKVDGYKVLPGTAYIEIISNLFKRYYNKKVEIKELFFEKTLSFEEEEDKVLQIRFNKNSNEIVVCSKSNGIWIEHANCQIEDMKSDNGSSINIDSFIKNAEKVIDVSDEDYREGFVSTGPRWNNIRKIYYNKNYILAYIELKESFAEDFKNFELHPAMLDCAANLGKEQYIEGNFLPFRYEDIKIYSKLTRQLYSYIELKNDLDQSDEILTFDVKLVDIKGNLLMDINHYSIKKVNKEVIEKSKIEYFNLQLRAKPLENKKLFYTDNVLVIKNDNEISREVEKALLENNVKYTLVNTNISINDLSNILTTKSIRRVIHLGAFSAQSDIKNIDEFEQVQEDSVINLFKLSKAIFKSHINDKLSIVILGNKKLYPDSTTAYGIGKVMNKEFYNVSCKTIDIDEFTNIRHVLYEMDKEAEENIVYFRNNVRYIEELRNISIDNKDKFKINLKGDGVYIIPGGTGSIGLEVCKYLIAKGAKNIVLISRNGVIKEADQISYNLVKEISKEYNSKLAIYKCNLSHYEDMKEIINQIKKKYKKINGVINCAGNAGDGLIINKSLETFHNVLKAKVHGTWILDQLLQDQNLDFFIIMSSTTALTAEIGQSDYTAANFYLNCFAERRRAEGKNYIAIGWPAWRDVGMAVRYGVDTSKALFKAIKNVDAIRALDEIISFNVSTVIPGELNIGLANSLKKKLNLNLSDEINKRLPRNYKEPKKNTNQKDVIIRGKYQEEIDEIENEIAKIWANVLQLEEIDVNDNFNTLGGDSILAIRLLRELNSKFDNMVDMSDIYTYSSVDKMAKNIRRQKEPIKTDFNEEEDLIDNILDKLEQGTVKVDEIKNLLEKQG</sequence>
<dbReference type="Gene3D" id="3.40.47.10">
    <property type="match status" value="1"/>
</dbReference>
<dbReference type="InterPro" id="IPR036291">
    <property type="entry name" value="NAD(P)-bd_dom_sf"/>
</dbReference>
<dbReference type="RefSeq" id="WP_110290202.1">
    <property type="nucleotide sequence ID" value="NZ_QICS01000001.1"/>
</dbReference>
<evidence type="ECO:0000259" key="8">
    <source>
        <dbReference type="PROSITE" id="PS52004"/>
    </source>
</evidence>
<dbReference type="GO" id="GO:0004312">
    <property type="term" value="F:fatty acid synthase activity"/>
    <property type="evidence" value="ECO:0007669"/>
    <property type="project" value="TreeGrafter"/>
</dbReference>
<gene>
    <name evidence="10" type="ORF">C8E03_101507</name>
</gene>
<dbReference type="InterPro" id="IPR006162">
    <property type="entry name" value="Ppantetheine_attach_site"/>
</dbReference>
<dbReference type="Pfam" id="PF21089">
    <property type="entry name" value="PKS_DH_N"/>
    <property type="match status" value="1"/>
</dbReference>
<dbReference type="Gene3D" id="1.10.1200.10">
    <property type="entry name" value="ACP-like"/>
    <property type="match status" value="1"/>
</dbReference>
<dbReference type="Pfam" id="PF14765">
    <property type="entry name" value="PS-DH"/>
    <property type="match status" value="1"/>
</dbReference>
<evidence type="ECO:0000256" key="5">
    <source>
        <dbReference type="ARBA" id="ARBA00022679"/>
    </source>
</evidence>
<dbReference type="GO" id="GO:0071770">
    <property type="term" value="P:DIM/DIP cell wall layer assembly"/>
    <property type="evidence" value="ECO:0007669"/>
    <property type="project" value="TreeGrafter"/>
</dbReference>
<dbReference type="PROSITE" id="PS00012">
    <property type="entry name" value="PHOSPHOPANTETHEINE"/>
    <property type="match status" value="1"/>
</dbReference>
<dbReference type="CDD" id="cd00833">
    <property type="entry name" value="PKS"/>
    <property type="match status" value="1"/>
</dbReference>
<dbReference type="SMART" id="SM01294">
    <property type="entry name" value="PKS_PP_betabranch"/>
    <property type="match status" value="1"/>
</dbReference>
<dbReference type="InterPro" id="IPR013968">
    <property type="entry name" value="PKS_KR"/>
</dbReference>
<protein>
    <submittedName>
        <fullName evidence="10">Ketoacyl-synthetase-like protein</fullName>
    </submittedName>
</protein>